<dbReference type="RefSeq" id="WP_145721945.1">
    <property type="nucleotide sequence ID" value="NZ_BSPF01000037.1"/>
</dbReference>
<evidence type="ECO:0000259" key="2">
    <source>
        <dbReference type="Pfam" id="PF04069"/>
    </source>
</evidence>
<dbReference type="Gene3D" id="3.40.190.100">
    <property type="entry name" value="Glycine betaine-binding periplasmic protein, domain 2"/>
    <property type="match status" value="1"/>
</dbReference>
<name>A0A562N4C0_9HYPH</name>
<accession>A0A562N4C0</accession>
<feature type="signal peptide" evidence="1">
    <location>
        <begin position="1"/>
        <end position="28"/>
    </location>
</feature>
<evidence type="ECO:0000313" key="3">
    <source>
        <dbReference type="EMBL" id="TWI26701.1"/>
    </source>
</evidence>
<gene>
    <name evidence="3" type="ORF">IQ26_05995</name>
</gene>
<dbReference type="Gene3D" id="3.40.190.10">
    <property type="entry name" value="Periplasmic binding protein-like II"/>
    <property type="match status" value="2"/>
</dbReference>
<sequence>MHNRFQQCLRKMSLAALTMLAVSIPVHAADLVIAMPNWPSGQATANILKVSLKEQFGLDADVREMGTLIAFAGLDSGEVDIHPEIWLPNLDNLVKKYVDGAGTVAISPIGVPAWQGICATRETADKFGIRDISDLTDPRKTAALDTDRDGRGELWIGAEGWSSTAVERVRANSYGYAKSMTLLETPEDVGMAAVDAAVATDHPMVFACYAPHHVFELHDIVRLTEPPFDPAKWKIVLPSEDPLWVSKSSAPVSWDTAHFHVAYATSLRKKYPKVVEFLEQVDLKPEDATKMSYALQVERQDPYEYAKQWVAAQGARVHGWANP</sequence>
<feature type="domain" description="ABC-type glycine betaine transport system substrate-binding" evidence="2">
    <location>
        <begin position="30"/>
        <end position="311"/>
    </location>
</feature>
<keyword evidence="4" id="KW-1185">Reference proteome</keyword>
<organism evidence="3 4">
    <name type="scientific">Mesorhizobium tianshanense</name>
    <dbReference type="NCBI Taxonomy" id="39844"/>
    <lineage>
        <taxon>Bacteria</taxon>
        <taxon>Pseudomonadati</taxon>
        <taxon>Pseudomonadota</taxon>
        <taxon>Alphaproteobacteria</taxon>
        <taxon>Hyphomicrobiales</taxon>
        <taxon>Phyllobacteriaceae</taxon>
        <taxon>Mesorhizobium</taxon>
    </lineage>
</organism>
<evidence type="ECO:0000256" key="1">
    <source>
        <dbReference type="SAM" id="SignalP"/>
    </source>
</evidence>
<protein>
    <submittedName>
        <fullName evidence="3">Glycine betaine/proline transport system substrate-binding protein</fullName>
    </submittedName>
</protein>
<proteinExistence type="predicted"/>
<dbReference type="OrthoDB" id="9787902at2"/>
<dbReference type="InterPro" id="IPR007210">
    <property type="entry name" value="ABC_Gly_betaine_transp_sub-bd"/>
</dbReference>
<dbReference type="GO" id="GO:0022857">
    <property type="term" value="F:transmembrane transporter activity"/>
    <property type="evidence" value="ECO:0007669"/>
    <property type="project" value="InterPro"/>
</dbReference>
<dbReference type="Proteomes" id="UP000317122">
    <property type="component" value="Unassembled WGS sequence"/>
</dbReference>
<evidence type="ECO:0000313" key="4">
    <source>
        <dbReference type="Proteomes" id="UP000317122"/>
    </source>
</evidence>
<dbReference type="CDD" id="cd13642">
    <property type="entry name" value="PBP2_BCP_1"/>
    <property type="match status" value="1"/>
</dbReference>
<dbReference type="SUPFAM" id="SSF53850">
    <property type="entry name" value="Periplasmic binding protein-like II"/>
    <property type="match status" value="1"/>
</dbReference>
<reference evidence="3 4" key="1">
    <citation type="journal article" date="2015" name="Stand. Genomic Sci.">
        <title>Genomic Encyclopedia of Bacterial and Archaeal Type Strains, Phase III: the genomes of soil and plant-associated and newly described type strains.</title>
        <authorList>
            <person name="Whitman W.B."/>
            <person name="Woyke T."/>
            <person name="Klenk H.P."/>
            <person name="Zhou Y."/>
            <person name="Lilburn T.G."/>
            <person name="Beck B.J."/>
            <person name="De Vos P."/>
            <person name="Vandamme P."/>
            <person name="Eisen J.A."/>
            <person name="Garrity G."/>
            <person name="Hugenholtz P."/>
            <person name="Kyrpides N.C."/>
        </authorList>
    </citation>
    <scope>NUCLEOTIDE SEQUENCE [LARGE SCALE GENOMIC DNA]</scope>
    <source>
        <strain evidence="3 4">CGMCC 1.2546</strain>
    </source>
</reference>
<dbReference type="EMBL" id="VLKT01000049">
    <property type="protein sequence ID" value="TWI26701.1"/>
    <property type="molecule type" value="Genomic_DNA"/>
</dbReference>
<keyword evidence="1" id="KW-0732">Signal</keyword>
<dbReference type="Pfam" id="PF04069">
    <property type="entry name" value="OpuAC"/>
    <property type="match status" value="1"/>
</dbReference>
<dbReference type="GO" id="GO:0043190">
    <property type="term" value="C:ATP-binding cassette (ABC) transporter complex"/>
    <property type="evidence" value="ECO:0007669"/>
    <property type="project" value="InterPro"/>
</dbReference>
<comment type="caution">
    <text evidence="3">The sequence shown here is derived from an EMBL/GenBank/DDBJ whole genome shotgun (WGS) entry which is preliminary data.</text>
</comment>
<feature type="chain" id="PRO_5021802201" evidence="1">
    <location>
        <begin position="29"/>
        <end position="323"/>
    </location>
</feature>
<dbReference type="AlphaFoldDB" id="A0A562N4C0"/>